<dbReference type="EMBL" id="JADJMS010000042">
    <property type="protein sequence ID" value="MBK7416366.1"/>
    <property type="molecule type" value="Genomic_DNA"/>
</dbReference>
<dbReference type="PANTHER" id="PTHR44688:SF16">
    <property type="entry name" value="DNA-BINDING TRANSCRIPTIONAL ACTIVATOR DEVR_DOSR"/>
    <property type="match status" value="1"/>
</dbReference>
<dbReference type="GO" id="GO:0003677">
    <property type="term" value="F:DNA binding"/>
    <property type="evidence" value="ECO:0007669"/>
    <property type="project" value="UniProtKB-KW"/>
</dbReference>
<dbReference type="CDD" id="cd06170">
    <property type="entry name" value="LuxR_C_like"/>
    <property type="match status" value="1"/>
</dbReference>
<keyword evidence="1" id="KW-0805">Transcription regulation</keyword>
<sequence>MQQQSTARKDFISVTTPGSLGLTERQIEVFKRLMEAKSNKQICRELDLAEATVKVHVRAILRALGANSRTEAGCGNPAQPTR</sequence>
<dbReference type="InterPro" id="IPR036388">
    <property type="entry name" value="WH-like_DNA-bd_sf"/>
</dbReference>
<dbReference type="PRINTS" id="PR00038">
    <property type="entry name" value="HTHLUXR"/>
</dbReference>
<evidence type="ECO:0000313" key="5">
    <source>
        <dbReference type="EMBL" id="MBK7416366.1"/>
    </source>
</evidence>
<protein>
    <submittedName>
        <fullName evidence="5">Response regulator transcription factor</fullName>
    </submittedName>
</protein>
<feature type="domain" description="HTH luxR-type" evidence="4">
    <location>
        <begin position="15"/>
        <end position="80"/>
    </location>
</feature>
<evidence type="ECO:0000256" key="3">
    <source>
        <dbReference type="ARBA" id="ARBA00023163"/>
    </source>
</evidence>
<dbReference type="PANTHER" id="PTHR44688">
    <property type="entry name" value="DNA-BINDING TRANSCRIPTIONAL ACTIVATOR DEVR_DOSR"/>
    <property type="match status" value="1"/>
</dbReference>
<comment type="caution">
    <text evidence="5">The sequence shown here is derived from an EMBL/GenBank/DDBJ whole genome shotgun (WGS) entry which is preliminary data.</text>
</comment>
<evidence type="ECO:0000256" key="1">
    <source>
        <dbReference type="ARBA" id="ARBA00023015"/>
    </source>
</evidence>
<dbReference type="Pfam" id="PF00196">
    <property type="entry name" value="GerE"/>
    <property type="match status" value="1"/>
</dbReference>
<organism evidence="5 6">
    <name type="scientific">Candidatus Dechloromonas phosphorivorans</name>
    <dbReference type="NCBI Taxonomy" id="2899244"/>
    <lineage>
        <taxon>Bacteria</taxon>
        <taxon>Pseudomonadati</taxon>
        <taxon>Pseudomonadota</taxon>
        <taxon>Betaproteobacteria</taxon>
        <taxon>Rhodocyclales</taxon>
        <taxon>Azonexaceae</taxon>
        <taxon>Dechloromonas</taxon>
    </lineage>
</organism>
<proteinExistence type="predicted"/>
<dbReference type="InterPro" id="IPR016032">
    <property type="entry name" value="Sig_transdc_resp-reg_C-effctor"/>
</dbReference>
<gene>
    <name evidence="5" type="ORF">IPJ38_15975</name>
</gene>
<accession>A0A935KCV9</accession>
<dbReference type="SUPFAM" id="SSF46894">
    <property type="entry name" value="C-terminal effector domain of the bipartite response regulators"/>
    <property type="match status" value="1"/>
</dbReference>
<reference evidence="5 6" key="1">
    <citation type="submission" date="2020-10" db="EMBL/GenBank/DDBJ databases">
        <title>Connecting structure to function with the recovery of over 1000 high-quality activated sludge metagenome-assembled genomes encoding full-length rRNA genes using long-read sequencing.</title>
        <authorList>
            <person name="Singleton C.M."/>
            <person name="Petriglieri F."/>
            <person name="Kristensen J.M."/>
            <person name="Kirkegaard R.H."/>
            <person name="Michaelsen T.Y."/>
            <person name="Andersen M.H."/>
            <person name="Karst S.M."/>
            <person name="Dueholm M.S."/>
            <person name="Nielsen P.H."/>
            <person name="Albertsen M."/>
        </authorList>
    </citation>
    <scope>NUCLEOTIDE SEQUENCE [LARGE SCALE GENOMIC DNA]</scope>
    <source>
        <strain evidence="5">EsbW_18-Q3-R4-48_BATAC.463</strain>
    </source>
</reference>
<evidence type="ECO:0000313" key="6">
    <source>
        <dbReference type="Proteomes" id="UP000739411"/>
    </source>
</evidence>
<dbReference type="PROSITE" id="PS50043">
    <property type="entry name" value="HTH_LUXR_2"/>
    <property type="match status" value="1"/>
</dbReference>
<keyword evidence="3" id="KW-0804">Transcription</keyword>
<dbReference type="SMART" id="SM00421">
    <property type="entry name" value="HTH_LUXR"/>
    <property type="match status" value="1"/>
</dbReference>
<evidence type="ECO:0000259" key="4">
    <source>
        <dbReference type="PROSITE" id="PS50043"/>
    </source>
</evidence>
<name>A0A935KCV9_9RHOO</name>
<dbReference type="AlphaFoldDB" id="A0A935KCV9"/>
<keyword evidence="2" id="KW-0238">DNA-binding</keyword>
<dbReference type="GO" id="GO:0006355">
    <property type="term" value="P:regulation of DNA-templated transcription"/>
    <property type="evidence" value="ECO:0007669"/>
    <property type="project" value="InterPro"/>
</dbReference>
<dbReference type="Gene3D" id="1.10.10.10">
    <property type="entry name" value="Winged helix-like DNA-binding domain superfamily/Winged helix DNA-binding domain"/>
    <property type="match status" value="1"/>
</dbReference>
<evidence type="ECO:0000256" key="2">
    <source>
        <dbReference type="ARBA" id="ARBA00023125"/>
    </source>
</evidence>
<dbReference type="Proteomes" id="UP000739411">
    <property type="component" value="Unassembled WGS sequence"/>
</dbReference>
<dbReference type="InterPro" id="IPR000792">
    <property type="entry name" value="Tscrpt_reg_LuxR_C"/>
</dbReference>